<dbReference type="GO" id="GO:0009927">
    <property type="term" value="F:histidine phosphotransfer kinase activity"/>
    <property type="evidence" value="ECO:0007669"/>
    <property type="project" value="TreeGrafter"/>
</dbReference>
<proteinExistence type="predicted"/>
<keyword evidence="5" id="KW-0418">Kinase</keyword>
<dbReference type="PROSITE" id="PS50110">
    <property type="entry name" value="RESPONSE_REGULATORY"/>
    <property type="match status" value="1"/>
</dbReference>
<feature type="compositionally biased region" description="Basic and acidic residues" evidence="7">
    <location>
        <begin position="1"/>
        <end position="11"/>
    </location>
</feature>
<evidence type="ECO:0000256" key="1">
    <source>
        <dbReference type="ARBA" id="ARBA00000085"/>
    </source>
</evidence>
<evidence type="ECO:0000313" key="12">
    <source>
        <dbReference type="Proteomes" id="UP000622580"/>
    </source>
</evidence>
<dbReference type="CDD" id="cd00082">
    <property type="entry name" value="HisKA"/>
    <property type="match status" value="1"/>
</dbReference>
<dbReference type="PANTHER" id="PTHR43047">
    <property type="entry name" value="TWO-COMPONENT HISTIDINE PROTEIN KINASE"/>
    <property type="match status" value="1"/>
</dbReference>
<keyword evidence="3 6" id="KW-0597">Phosphoprotein</keyword>
<dbReference type="GO" id="GO:0000155">
    <property type="term" value="F:phosphorelay sensor kinase activity"/>
    <property type="evidence" value="ECO:0007669"/>
    <property type="project" value="InterPro"/>
</dbReference>
<evidence type="ECO:0000256" key="6">
    <source>
        <dbReference type="PROSITE-ProRule" id="PRU00169"/>
    </source>
</evidence>
<evidence type="ECO:0000256" key="8">
    <source>
        <dbReference type="SAM" id="Phobius"/>
    </source>
</evidence>
<evidence type="ECO:0000256" key="5">
    <source>
        <dbReference type="ARBA" id="ARBA00022777"/>
    </source>
</evidence>
<dbReference type="InterPro" id="IPR005467">
    <property type="entry name" value="His_kinase_dom"/>
</dbReference>
<evidence type="ECO:0000259" key="10">
    <source>
        <dbReference type="PROSITE" id="PS50110"/>
    </source>
</evidence>
<dbReference type="EC" id="2.7.13.3" evidence="2"/>
<evidence type="ECO:0000256" key="2">
    <source>
        <dbReference type="ARBA" id="ARBA00012438"/>
    </source>
</evidence>
<sequence length="603" mass="63054">MATTPDDRTAEPQRGGQSATQQALEAQTALLPYALAVFAVSLPAYVWAGSHAVNAVWMTGTFAIFAAAWGAFYGVVNWLKDPEAANNTVKRGRVQILSALIWALAVAQIAAFSDGAGPAREPLLMTALAAAVVIIFFASPWLPSLLIVGPAAAAGPLIALFSRPQDNDLASNAWGAIALAMALALILNRILRRQFSMAAEREILIAERAGKVEEARRLAQSKSDLVATLSHEIRNGLTGVAHVLAAAAGRNGRGAPSREQLTAALDAANDLIAVLNTTLDSETAEAGRLSVDTRPFDPVALLRDLVLLNRPNASMKGLELTLHVPPELESGHAGAALADAHRARQIIANLIGNAVKFSVRGRVEARLEITAAGRLAIEIADTGPGLAADELERAFEPFARVERTSAGTSGAGLGLSLARQLARLMGGDLTAHSAVGVGSCFRLELPYDAHAVAERVVEAVEVAAPDPAERRTLKVLIAEDDALNAAMLRAVIEQLGHQVVHAVDGRRAFELAKICEFDLVMIDGRMPNMDGPETIAALRGLDGAAADVPIVAVIGGDAEEARECTDAGADAVLRKPVSVAAVARAVADAVAVTRKDALARLTA</sequence>
<keyword evidence="8" id="KW-0812">Transmembrane</keyword>
<comment type="caution">
    <text evidence="11">The sequence shown here is derived from an EMBL/GenBank/DDBJ whole genome shotgun (WGS) entry which is preliminary data.</text>
</comment>
<keyword evidence="12" id="KW-1185">Reference proteome</keyword>
<dbReference type="GO" id="GO:0005886">
    <property type="term" value="C:plasma membrane"/>
    <property type="evidence" value="ECO:0007669"/>
    <property type="project" value="TreeGrafter"/>
</dbReference>
<dbReference type="SUPFAM" id="SSF55874">
    <property type="entry name" value="ATPase domain of HSP90 chaperone/DNA topoisomerase II/histidine kinase"/>
    <property type="match status" value="1"/>
</dbReference>
<dbReference type="InterPro" id="IPR036890">
    <property type="entry name" value="HATPase_C_sf"/>
</dbReference>
<dbReference type="Gene3D" id="3.30.565.10">
    <property type="entry name" value="Histidine kinase-like ATPase, C-terminal domain"/>
    <property type="match status" value="1"/>
</dbReference>
<dbReference type="SUPFAM" id="SSF47384">
    <property type="entry name" value="Homodimeric domain of signal transducing histidine kinase"/>
    <property type="match status" value="1"/>
</dbReference>
<gene>
    <name evidence="11" type="ORF">JKL49_13030</name>
</gene>
<dbReference type="CDD" id="cd17546">
    <property type="entry name" value="REC_hyHK_CKI1_RcsC-like"/>
    <property type="match status" value="1"/>
</dbReference>
<evidence type="ECO:0000256" key="7">
    <source>
        <dbReference type="SAM" id="MobiDB-lite"/>
    </source>
</evidence>
<keyword evidence="8" id="KW-0472">Membrane</keyword>
<feature type="region of interest" description="Disordered" evidence="7">
    <location>
        <begin position="1"/>
        <end position="21"/>
    </location>
</feature>
<dbReference type="InterPro" id="IPR036097">
    <property type="entry name" value="HisK_dim/P_sf"/>
</dbReference>
<dbReference type="RefSeq" id="WP_215341025.1">
    <property type="nucleotide sequence ID" value="NZ_JAGSGD010000001.1"/>
</dbReference>
<feature type="transmembrane region" description="Helical" evidence="8">
    <location>
        <begin position="96"/>
        <end position="116"/>
    </location>
</feature>
<dbReference type="PRINTS" id="PR00344">
    <property type="entry name" value="BCTRLSENSOR"/>
</dbReference>
<dbReference type="InterPro" id="IPR011006">
    <property type="entry name" value="CheY-like_superfamily"/>
</dbReference>
<feature type="transmembrane region" description="Helical" evidence="8">
    <location>
        <begin position="30"/>
        <end position="48"/>
    </location>
</feature>
<protein>
    <recommendedName>
        <fullName evidence="2">histidine kinase</fullName>
        <ecNumber evidence="2">2.7.13.3</ecNumber>
    </recommendedName>
</protein>
<organism evidence="11 12">
    <name type="scientific">Phenylobacterium glaciei</name>
    <dbReference type="NCBI Taxonomy" id="2803784"/>
    <lineage>
        <taxon>Bacteria</taxon>
        <taxon>Pseudomonadati</taxon>
        <taxon>Pseudomonadota</taxon>
        <taxon>Alphaproteobacteria</taxon>
        <taxon>Caulobacterales</taxon>
        <taxon>Caulobacteraceae</taxon>
        <taxon>Phenylobacterium</taxon>
    </lineage>
</organism>
<dbReference type="Gene3D" id="1.10.287.130">
    <property type="match status" value="1"/>
</dbReference>
<dbReference type="SMART" id="SM00387">
    <property type="entry name" value="HATPase_c"/>
    <property type="match status" value="1"/>
</dbReference>
<comment type="catalytic activity">
    <reaction evidence="1">
        <text>ATP + protein L-histidine = ADP + protein N-phospho-L-histidine.</text>
        <dbReference type="EC" id="2.7.13.3"/>
    </reaction>
</comment>
<dbReference type="SUPFAM" id="SSF52172">
    <property type="entry name" value="CheY-like"/>
    <property type="match status" value="1"/>
</dbReference>
<reference evidence="11" key="1">
    <citation type="submission" date="2021-04" db="EMBL/GenBank/DDBJ databases">
        <title>Draft genome assembly of strain Phenylobacterium sp. 20VBR1 using MiniION and Illumina platforms.</title>
        <authorList>
            <person name="Thomas F.A."/>
            <person name="Krishnan K.P."/>
            <person name="Sinha R.K."/>
        </authorList>
    </citation>
    <scope>NUCLEOTIDE SEQUENCE</scope>
    <source>
        <strain evidence="11">20VBR1</strain>
    </source>
</reference>
<keyword evidence="4" id="KW-0808">Transferase</keyword>
<dbReference type="InterPro" id="IPR001789">
    <property type="entry name" value="Sig_transdc_resp-reg_receiver"/>
</dbReference>
<dbReference type="Gene3D" id="3.40.50.2300">
    <property type="match status" value="1"/>
</dbReference>
<dbReference type="Proteomes" id="UP000622580">
    <property type="component" value="Unassembled WGS sequence"/>
</dbReference>
<dbReference type="SMART" id="SM00388">
    <property type="entry name" value="HisKA"/>
    <property type="match status" value="1"/>
</dbReference>
<feature type="transmembrane region" description="Helical" evidence="8">
    <location>
        <begin position="55"/>
        <end position="76"/>
    </location>
</feature>
<dbReference type="InterPro" id="IPR003594">
    <property type="entry name" value="HATPase_dom"/>
</dbReference>
<dbReference type="InterPro" id="IPR004358">
    <property type="entry name" value="Sig_transdc_His_kin-like_C"/>
</dbReference>
<dbReference type="SMART" id="SM00448">
    <property type="entry name" value="REC"/>
    <property type="match status" value="1"/>
</dbReference>
<dbReference type="InterPro" id="IPR003661">
    <property type="entry name" value="HisK_dim/P_dom"/>
</dbReference>
<dbReference type="PANTHER" id="PTHR43047:SF72">
    <property type="entry name" value="OSMOSENSING HISTIDINE PROTEIN KINASE SLN1"/>
    <property type="match status" value="1"/>
</dbReference>
<evidence type="ECO:0000256" key="4">
    <source>
        <dbReference type="ARBA" id="ARBA00022679"/>
    </source>
</evidence>
<dbReference type="AlphaFoldDB" id="A0A941HWQ6"/>
<dbReference type="Pfam" id="PF02518">
    <property type="entry name" value="HATPase_c"/>
    <property type="match status" value="1"/>
</dbReference>
<dbReference type="Pfam" id="PF00072">
    <property type="entry name" value="Response_reg"/>
    <property type="match status" value="1"/>
</dbReference>
<feature type="transmembrane region" description="Helical" evidence="8">
    <location>
        <begin position="173"/>
        <end position="191"/>
    </location>
</feature>
<feature type="modified residue" description="4-aspartylphosphate" evidence="6">
    <location>
        <position position="523"/>
    </location>
</feature>
<name>A0A941HWQ6_9CAUL</name>
<feature type="domain" description="Histidine kinase" evidence="9">
    <location>
        <begin position="228"/>
        <end position="449"/>
    </location>
</feature>
<dbReference type="PROSITE" id="PS50109">
    <property type="entry name" value="HIS_KIN"/>
    <property type="match status" value="1"/>
</dbReference>
<dbReference type="EMBL" id="JAGSGD010000001">
    <property type="protein sequence ID" value="MBR7620311.1"/>
    <property type="molecule type" value="Genomic_DNA"/>
</dbReference>
<evidence type="ECO:0000259" key="9">
    <source>
        <dbReference type="PROSITE" id="PS50109"/>
    </source>
</evidence>
<feature type="domain" description="Response regulatory" evidence="10">
    <location>
        <begin position="474"/>
        <end position="590"/>
    </location>
</feature>
<evidence type="ECO:0000256" key="3">
    <source>
        <dbReference type="ARBA" id="ARBA00022553"/>
    </source>
</evidence>
<accession>A0A941HWQ6</accession>
<keyword evidence="8" id="KW-1133">Transmembrane helix</keyword>
<evidence type="ECO:0000313" key="11">
    <source>
        <dbReference type="EMBL" id="MBR7620311.1"/>
    </source>
</evidence>
<feature type="transmembrane region" description="Helical" evidence="8">
    <location>
        <begin position="128"/>
        <end position="153"/>
    </location>
</feature>